<protein>
    <submittedName>
        <fullName evidence="2">Uncharacterized protein</fullName>
    </submittedName>
</protein>
<dbReference type="AlphaFoldDB" id="A0A1R3GAZ8"/>
<organism evidence="2 3">
    <name type="scientific">Corchorus olitorius</name>
    <dbReference type="NCBI Taxonomy" id="93759"/>
    <lineage>
        <taxon>Eukaryota</taxon>
        <taxon>Viridiplantae</taxon>
        <taxon>Streptophyta</taxon>
        <taxon>Embryophyta</taxon>
        <taxon>Tracheophyta</taxon>
        <taxon>Spermatophyta</taxon>
        <taxon>Magnoliopsida</taxon>
        <taxon>eudicotyledons</taxon>
        <taxon>Gunneridae</taxon>
        <taxon>Pentapetalae</taxon>
        <taxon>rosids</taxon>
        <taxon>malvids</taxon>
        <taxon>Malvales</taxon>
        <taxon>Malvaceae</taxon>
        <taxon>Grewioideae</taxon>
        <taxon>Apeibeae</taxon>
        <taxon>Corchorus</taxon>
    </lineage>
</organism>
<dbReference type="Proteomes" id="UP000187203">
    <property type="component" value="Unassembled WGS sequence"/>
</dbReference>
<evidence type="ECO:0000313" key="2">
    <source>
        <dbReference type="EMBL" id="OMO55265.1"/>
    </source>
</evidence>
<reference evidence="3" key="1">
    <citation type="submission" date="2013-09" db="EMBL/GenBank/DDBJ databases">
        <title>Corchorus olitorius genome sequencing.</title>
        <authorList>
            <person name="Alam M."/>
            <person name="Haque M.S."/>
            <person name="Islam M.S."/>
            <person name="Emdad E.M."/>
            <person name="Islam M.M."/>
            <person name="Ahmed B."/>
            <person name="Halim A."/>
            <person name="Hossen Q.M.M."/>
            <person name="Hossain M.Z."/>
            <person name="Ahmed R."/>
            <person name="Khan M.M."/>
            <person name="Islam R."/>
            <person name="Rashid M.M."/>
            <person name="Khan S.A."/>
            <person name="Rahman M.S."/>
            <person name="Alam M."/>
            <person name="Yahiya A.S."/>
            <person name="Khan M.S."/>
            <person name="Azam M.S."/>
            <person name="Haque T."/>
            <person name="Lashkar M.Z.H."/>
            <person name="Akhand A.I."/>
            <person name="Morshed G."/>
            <person name="Roy S."/>
            <person name="Uddin K.S."/>
            <person name="Rabeya T."/>
            <person name="Hossain A.S."/>
            <person name="Chowdhury A."/>
            <person name="Snigdha A.R."/>
            <person name="Mortoza M.S."/>
            <person name="Matin S.A."/>
            <person name="Hoque S.M.E."/>
            <person name="Islam M.K."/>
            <person name="Roy D.K."/>
            <person name="Haider R."/>
            <person name="Moosa M.M."/>
            <person name="Elias S.M."/>
            <person name="Hasan A.M."/>
            <person name="Jahan S."/>
            <person name="Shafiuddin M."/>
            <person name="Mahmood N."/>
            <person name="Shommy N.S."/>
        </authorList>
    </citation>
    <scope>NUCLEOTIDE SEQUENCE [LARGE SCALE GENOMIC DNA]</scope>
    <source>
        <strain evidence="3">cv. O-4</strain>
    </source>
</reference>
<dbReference type="EMBL" id="AWUE01023001">
    <property type="protein sequence ID" value="OMO55265.1"/>
    <property type="molecule type" value="Genomic_DNA"/>
</dbReference>
<evidence type="ECO:0000313" key="3">
    <source>
        <dbReference type="Proteomes" id="UP000187203"/>
    </source>
</evidence>
<keyword evidence="3" id="KW-1185">Reference proteome</keyword>
<feature type="region of interest" description="Disordered" evidence="1">
    <location>
        <begin position="20"/>
        <end position="42"/>
    </location>
</feature>
<gene>
    <name evidence="2" type="ORF">COLO4_36095</name>
</gene>
<sequence>MQSEPSLPKARLFVLFGGYGESPSKPCSSENVLTSESSSSGL</sequence>
<proteinExistence type="predicted"/>
<name>A0A1R3GAZ8_9ROSI</name>
<accession>A0A1R3GAZ8</accession>
<comment type="caution">
    <text evidence="2">The sequence shown here is derived from an EMBL/GenBank/DDBJ whole genome shotgun (WGS) entry which is preliminary data.</text>
</comment>
<evidence type="ECO:0000256" key="1">
    <source>
        <dbReference type="SAM" id="MobiDB-lite"/>
    </source>
</evidence>
<feature type="compositionally biased region" description="Low complexity" evidence="1">
    <location>
        <begin position="28"/>
        <end position="42"/>
    </location>
</feature>